<sequence length="124" mass="13799">MEKIGNWLVGVENYEVVGVVLGKSWACCRFAWYRETKDVVRCWNLVSGNSVMPRNPFCTFTLTEEAFLGSAEYAVVDSIAYATESGSVGSLFLSSAADKENGLDGFYKNVQLITSNDRFEILED</sequence>
<dbReference type="EMBL" id="OY731407">
    <property type="protein sequence ID" value="CAJ1976414.1"/>
    <property type="molecule type" value="Genomic_DNA"/>
</dbReference>
<dbReference type="AlphaFoldDB" id="A0AA87B8S0"/>
<keyword evidence="2" id="KW-1185">Reference proteome</keyword>
<proteinExistence type="predicted"/>
<organism evidence="1 2">
    <name type="scientific">Sphenostylis stenocarpa</name>
    <dbReference type="NCBI Taxonomy" id="92480"/>
    <lineage>
        <taxon>Eukaryota</taxon>
        <taxon>Viridiplantae</taxon>
        <taxon>Streptophyta</taxon>
        <taxon>Embryophyta</taxon>
        <taxon>Tracheophyta</taxon>
        <taxon>Spermatophyta</taxon>
        <taxon>Magnoliopsida</taxon>
        <taxon>eudicotyledons</taxon>
        <taxon>Gunneridae</taxon>
        <taxon>Pentapetalae</taxon>
        <taxon>rosids</taxon>
        <taxon>fabids</taxon>
        <taxon>Fabales</taxon>
        <taxon>Fabaceae</taxon>
        <taxon>Papilionoideae</taxon>
        <taxon>50 kb inversion clade</taxon>
        <taxon>NPAAA clade</taxon>
        <taxon>indigoferoid/millettioid clade</taxon>
        <taxon>Phaseoleae</taxon>
        <taxon>Sphenostylis</taxon>
    </lineage>
</organism>
<accession>A0AA87B8S0</accession>
<gene>
    <name evidence="1" type="ORF">AYBTSS11_LOCUS28552</name>
</gene>
<evidence type="ECO:0000313" key="1">
    <source>
        <dbReference type="EMBL" id="CAJ1976414.1"/>
    </source>
</evidence>
<dbReference type="Proteomes" id="UP001189624">
    <property type="component" value="Chromosome 10"/>
</dbReference>
<evidence type="ECO:0000313" key="2">
    <source>
        <dbReference type="Proteomes" id="UP001189624"/>
    </source>
</evidence>
<dbReference type="Gramene" id="rna-AYBTSS11_LOCUS28552">
    <property type="protein sequence ID" value="CAJ1976414.1"/>
    <property type="gene ID" value="gene-AYBTSS11_LOCUS28552"/>
</dbReference>
<name>A0AA87B8S0_9FABA</name>
<reference evidence="1" key="1">
    <citation type="submission" date="2023-10" db="EMBL/GenBank/DDBJ databases">
        <authorList>
            <person name="Domelevo Entfellner J.-B."/>
        </authorList>
    </citation>
    <scope>NUCLEOTIDE SEQUENCE</scope>
</reference>
<protein>
    <submittedName>
        <fullName evidence="1">Uncharacterized protein</fullName>
    </submittedName>
</protein>